<dbReference type="Proteomes" id="UP000635606">
    <property type="component" value="Unassembled WGS sequence"/>
</dbReference>
<dbReference type="AlphaFoldDB" id="A0A8J4EB93"/>
<keyword evidence="5 6" id="KW-0472">Membrane</keyword>
<evidence type="ECO:0000313" key="8">
    <source>
        <dbReference type="Proteomes" id="UP000635606"/>
    </source>
</evidence>
<evidence type="ECO:0000256" key="1">
    <source>
        <dbReference type="ARBA" id="ARBA00004141"/>
    </source>
</evidence>
<evidence type="ECO:0000313" key="7">
    <source>
        <dbReference type="EMBL" id="GIJ68218.1"/>
    </source>
</evidence>
<dbReference type="InterPro" id="IPR036259">
    <property type="entry name" value="MFS_trans_sf"/>
</dbReference>
<dbReference type="InterPro" id="IPR052983">
    <property type="entry name" value="MFS_Riboflavin_Transporter"/>
</dbReference>
<organism evidence="7 8">
    <name type="scientific">Virgisporangium ochraceum</name>
    <dbReference type="NCBI Taxonomy" id="65505"/>
    <lineage>
        <taxon>Bacteria</taxon>
        <taxon>Bacillati</taxon>
        <taxon>Actinomycetota</taxon>
        <taxon>Actinomycetes</taxon>
        <taxon>Micromonosporales</taxon>
        <taxon>Micromonosporaceae</taxon>
        <taxon>Virgisporangium</taxon>
    </lineage>
</organism>
<feature type="transmembrane region" description="Helical" evidence="6">
    <location>
        <begin position="63"/>
        <end position="82"/>
    </location>
</feature>
<dbReference type="EMBL" id="BOPH01000038">
    <property type="protein sequence ID" value="GIJ68218.1"/>
    <property type="molecule type" value="Genomic_DNA"/>
</dbReference>
<reference evidence="7" key="1">
    <citation type="submission" date="2021-01" db="EMBL/GenBank/DDBJ databases">
        <title>Whole genome shotgun sequence of Virgisporangium ochraceum NBRC 16418.</title>
        <authorList>
            <person name="Komaki H."/>
            <person name="Tamura T."/>
        </authorList>
    </citation>
    <scope>NUCLEOTIDE SEQUENCE</scope>
    <source>
        <strain evidence="7">NBRC 16418</strain>
    </source>
</reference>
<feature type="transmembrane region" description="Helical" evidence="6">
    <location>
        <begin position="210"/>
        <end position="232"/>
    </location>
</feature>
<gene>
    <name evidence="7" type="ORF">Voc01_031350</name>
</gene>
<accession>A0A8J4EB93</accession>
<keyword evidence="8" id="KW-1185">Reference proteome</keyword>
<dbReference type="PANTHER" id="PTHR43385:SF1">
    <property type="entry name" value="RIBOFLAVIN TRANSPORTER RIBJ"/>
    <property type="match status" value="1"/>
</dbReference>
<name>A0A8J4EB93_9ACTN</name>
<evidence type="ECO:0000256" key="6">
    <source>
        <dbReference type="SAM" id="Phobius"/>
    </source>
</evidence>
<keyword evidence="4 6" id="KW-1133">Transmembrane helix</keyword>
<evidence type="ECO:0000256" key="5">
    <source>
        <dbReference type="ARBA" id="ARBA00023136"/>
    </source>
</evidence>
<comment type="subcellular location">
    <subcellularLocation>
        <location evidence="1">Membrane</location>
        <topology evidence="1">Multi-pass membrane protein</topology>
    </subcellularLocation>
</comment>
<evidence type="ECO:0000256" key="2">
    <source>
        <dbReference type="ARBA" id="ARBA00022448"/>
    </source>
</evidence>
<dbReference type="Gene3D" id="1.20.1250.20">
    <property type="entry name" value="MFS general substrate transporter like domains"/>
    <property type="match status" value="1"/>
</dbReference>
<dbReference type="Pfam" id="PF07690">
    <property type="entry name" value="MFS_1"/>
    <property type="match status" value="1"/>
</dbReference>
<dbReference type="InterPro" id="IPR011701">
    <property type="entry name" value="MFS"/>
</dbReference>
<feature type="transmembrane region" description="Helical" evidence="6">
    <location>
        <begin position="329"/>
        <end position="349"/>
    </location>
</feature>
<dbReference type="PANTHER" id="PTHR43385">
    <property type="entry name" value="RIBOFLAVIN TRANSPORTER RIBJ"/>
    <property type="match status" value="1"/>
</dbReference>
<feature type="transmembrane region" description="Helical" evidence="6">
    <location>
        <begin position="275"/>
        <end position="294"/>
    </location>
</feature>
<feature type="transmembrane region" description="Helical" evidence="6">
    <location>
        <begin position="123"/>
        <end position="142"/>
    </location>
</feature>
<feature type="transmembrane region" description="Helical" evidence="6">
    <location>
        <begin position="300"/>
        <end position="322"/>
    </location>
</feature>
<comment type="caution">
    <text evidence="7">The sequence shown here is derived from an EMBL/GenBank/DDBJ whole genome shotgun (WGS) entry which is preliminary data.</text>
</comment>
<feature type="transmembrane region" description="Helical" evidence="6">
    <location>
        <begin position="12"/>
        <end position="30"/>
    </location>
</feature>
<feature type="transmembrane region" description="Helical" evidence="6">
    <location>
        <begin position="361"/>
        <end position="382"/>
    </location>
</feature>
<dbReference type="GO" id="GO:0016020">
    <property type="term" value="C:membrane"/>
    <property type="evidence" value="ECO:0007669"/>
    <property type="project" value="UniProtKB-SubCell"/>
</dbReference>
<feature type="transmembrane region" description="Helical" evidence="6">
    <location>
        <begin position="154"/>
        <end position="174"/>
    </location>
</feature>
<keyword evidence="3 6" id="KW-0812">Transmembrane</keyword>
<sequence length="399" mass="40403">MAVTQTVGYGVLYYSFAVLMRPIAVTLQVSTATVTGAMTCSILAGAVMAVPVGRWLDRRGGRALMTTGSLAATGLLVAWSQVQQAWQLYAVLIGIGVTGAMVLYEPAFAVVVSWFDSVRRPKALLGVTLVAGFASAIFLPLAGSLVDRYGWRTALLVLAVVHGAVTVPLHALVVRKAPHLEPDGPRPAATDRTAGDRAAVVRAALRDARFWAMAVAFVAHGAAMTAMTFHLVGLLTDAGHPATFAATVAGLLGVLSVTGRIVLTGAQRRIRMTTVVAAIFAVQAVAALSLLVVGGSRLGAVIGVVAFGLGFGVASLAAPALLADRYGTVAYATIAGSLSVPITLARAGAPLGAAALLTDGGYLPVAVGISGACLVAAAGILARAASPSPLPSPADSTHV</sequence>
<proteinExistence type="predicted"/>
<feature type="transmembrane region" description="Helical" evidence="6">
    <location>
        <begin position="244"/>
        <end position="263"/>
    </location>
</feature>
<dbReference type="GO" id="GO:0022857">
    <property type="term" value="F:transmembrane transporter activity"/>
    <property type="evidence" value="ECO:0007669"/>
    <property type="project" value="InterPro"/>
</dbReference>
<feature type="transmembrane region" description="Helical" evidence="6">
    <location>
        <begin position="36"/>
        <end position="56"/>
    </location>
</feature>
<feature type="transmembrane region" description="Helical" evidence="6">
    <location>
        <begin position="88"/>
        <end position="111"/>
    </location>
</feature>
<evidence type="ECO:0000256" key="4">
    <source>
        <dbReference type="ARBA" id="ARBA00022989"/>
    </source>
</evidence>
<evidence type="ECO:0000256" key="3">
    <source>
        <dbReference type="ARBA" id="ARBA00022692"/>
    </source>
</evidence>
<protein>
    <submittedName>
        <fullName evidence="7">MFS transporter</fullName>
    </submittedName>
</protein>
<dbReference type="SUPFAM" id="SSF103473">
    <property type="entry name" value="MFS general substrate transporter"/>
    <property type="match status" value="1"/>
</dbReference>
<keyword evidence="2" id="KW-0813">Transport</keyword>